<dbReference type="InterPro" id="IPR013783">
    <property type="entry name" value="Ig-like_fold"/>
</dbReference>
<dbReference type="Pfam" id="PF00868">
    <property type="entry name" value="Transglut_N"/>
    <property type="match status" value="1"/>
</dbReference>
<protein>
    <recommendedName>
        <fullName evidence="2">Transglutaminase N-terminal domain-containing protein</fullName>
    </recommendedName>
</protein>
<evidence type="ECO:0000256" key="1">
    <source>
        <dbReference type="ARBA" id="ARBA00005968"/>
    </source>
</evidence>
<name>A0A8C5IGR2_JUNHY</name>
<dbReference type="OMA" id="INTSSHC"/>
<dbReference type="InterPro" id="IPR001102">
    <property type="entry name" value="Transglutaminase_N"/>
</dbReference>
<comment type="similarity">
    <text evidence="1">Belongs to the transglutaminase superfamily. Transglutaminase family.</text>
</comment>
<dbReference type="Proteomes" id="UP000694408">
    <property type="component" value="Unplaced"/>
</dbReference>
<dbReference type="Gene3D" id="2.60.40.10">
    <property type="entry name" value="Immunoglobulins"/>
    <property type="match status" value="1"/>
</dbReference>
<sequence length="147" mass="16689">IAEKLSMDFIFLANNKSHHTEEISTKRLIVRRGQPFTITVRFSAPVHNYLKQMKRTFLIVQTGNPSPELGRGAEFPISSLGDQKQWSAAVEEQDPNSWTLCVNTPANAPIGQYNLLFRASKSPQLLGDFTLLFNPWCRGRWHHLPGD</sequence>
<dbReference type="InterPro" id="IPR050779">
    <property type="entry name" value="Transglutaminase"/>
</dbReference>
<accession>A0A8C5IGR2</accession>
<evidence type="ECO:0000313" key="4">
    <source>
        <dbReference type="Proteomes" id="UP000694408"/>
    </source>
</evidence>
<reference evidence="3" key="1">
    <citation type="submission" date="2025-08" db="UniProtKB">
        <authorList>
            <consortium name="Ensembl"/>
        </authorList>
    </citation>
    <scope>IDENTIFICATION</scope>
</reference>
<keyword evidence="4" id="KW-1185">Reference proteome</keyword>
<dbReference type="GO" id="GO:0003810">
    <property type="term" value="F:protein-glutamine gamma-glutamyltransferase activity"/>
    <property type="evidence" value="ECO:0007669"/>
    <property type="project" value="TreeGrafter"/>
</dbReference>
<dbReference type="InterPro" id="IPR014756">
    <property type="entry name" value="Ig_E-set"/>
</dbReference>
<dbReference type="Ensembl" id="ENSJHYT00000001859.1">
    <property type="protein sequence ID" value="ENSJHYP00000001477.1"/>
    <property type="gene ID" value="ENSJHYG00000001289.1"/>
</dbReference>
<reference evidence="3" key="2">
    <citation type="submission" date="2025-09" db="UniProtKB">
        <authorList>
            <consortium name="Ensembl"/>
        </authorList>
    </citation>
    <scope>IDENTIFICATION</scope>
</reference>
<dbReference type="AlphaFoldDB" id="A0A8C5IGR2"/>
<dbReference type="SUPFAM" id="SSF81296">
    <property type="entry name" value="E set domains"/>
    <property type="match status" value="1"/>
</dbReference>
<organism evidence="3 4">
    <name type="scientific">Junco hyemalis</name>
    <name type="common">Dark-eyed junco</name>
    <dbReference type="NCBI Taxonomy" id="40217"/>
    <lineage>
        <taxon>Eukaryota</taxon>
        <taxon>Metazoa</taxon>
        <taxon>Chordata</taxon>
        <taxon>Craniata</taxon>
        <taxon>Vertebrata</taxon>
        <taxon>Euteleostomi</taxon>
        <taxon>Archelosauria</taxon>
        <taxon>Archosauria</taxon>
        <taxon>Dinosauria</taxon>
        <taxon>Saurischia</taxon>
        <taxon>Theropoda</taxon>
        <taxon>Coelurosauria</taxon>
        <taxon>Aves</taxon>
        <taxon>Neognathae</taxon>
        <taxon>Neoaves</taxon>
        <taxon>Telluraves</taxon>
        <taxon>Australaves</taxon>
        <taxon>Passeriformes</taxon>
        <taxon>Passerellidae</taxon>
        <taxon>Junco</taxon>
    </lineage>
</organism>
<proteinExistence type="inferred from homology"/>
<evidence type="ECO:0000259" key="2">
    <source>
        <dbReference type="Pfam" id="PF00868"/>
    </source>
</evidence>
<dbReference type="PANTHER" id="PTHR11590">
    <property type="entry name" value="PROTEIN-GLUTAMINE GAMMA-GLUTAMYLTRANSFERASE"/>
    <property type="match status" value="1"/>
</dbReference>
<feature type="domain" description="Transglutaminase N-terminal" evidence="2">
    <location>
        <begin position="6"/>
        <end position="118"/>
    </location>
</feature>
<evidence type="ECO:0000313" key="3">
    <source>
        <dbReference type="Ensembl" id="ENSJHYP00000001477.1"/>
    </source>
</evidence>
<dbReference type="PANTHER" id="PTHR11590:SF44">
    <property type="entry name" value="PROTEIN 4.2"/>
    <property type="match status" value="1"/>
</dbReference>